<keyword evidence="1" id="KW-0812">Transmembrane</keyword>
<reference evidence="2 3" key="1">
    <citation type="submission" date="2019-08" db="EMBL/GenBank/DDBJ databases">
        <title>In-depth cultivation of the pig gut microbiome towards novel bacterial diversity and tailored functional studies.</title>
        <authorList>
            <person name="Wylensek D."/>
            <person name="Hitch T.C.A."/>
            <person name="Clavel T."/>
        </authorList>
    </citation>
    <scope>NUCLEOTIDE SEQUENCE [LARGE SCALE GENOMIC DNA]</scope>
    <source>
        <strain evidence="2 3">CA-Schmier-601-WT-1</strain>
    </source>
</reference>
<evidence type="ECO:0008006" key="4">
    <source>
        <dbReference type="Google" id="ProtNLM"/>
    </source>
</evidence>
<dbReference type="AlphaFoldDB" id="A0A6N7XAI2"/>
<feature type="transmembrane region" description="Helical" evidence="1">
    <location>
        <begin position="434"/>
        <end position="450"/>
    </location>
</feature>
<accession>A0A6N7XAI2</accession>
<protein>
    <recommendedName>
        <fullName evidence="4">Glycosyltransferase RgtA/B/C/D-like domain-containing protein</fullName>
    </recommendedName>
</protein>
<evidence type="ECO:0000256" key="1">
    <source>
        <dbReference type="SAM" id="Phobius"/>
    </source>
</evidence>
<keyword evidence="3" id="KW-1185">Reference proteome</keyword>
<evidence type="ECO:0000313" key="3">
    <source>
        <dbReference type="Proteomes" id="UP000469325"/>
    </source>
</evidence>
<dbReference type="RefSeq" id="WP_154434761.1">
    <property type="nucleotide sequence ID" value="NZ_VUNC01000003.1"/>
</dbReference>
<evidence type="ECO:0000313" key="2">
    <source>
        <dbReference type="EMBL" id="MST72550.1"/>
    </source>
</evidence>
<proteinExistence type="predicted"/>
<keyword evidence="1" id="KW-0472">Membrane</keyword>
<feature type="transmembrane region" description="Helical" evidence="1">
    <location>
        <begin position="246"/>
        <end position="263"/>
    </location>
</feature>
<name>A0A6N7XAI2_9ACTN</name>
<comment type="caution">
    <text evidence="2">The sequence shown here is derived from an EMBL/GenBank/DDBJ whole genome shotgun (WGS) entry which is preliminary data.</text>
</comment>
<feature type="transmembrane region" description="Helical" evidence="1">
    <location>
        <begin position="296"/>
        <end position="314"/>
    </location>
</feature>
<dbReference type="EMBL" id="VUNC01000003">
    <property type="protein sequence ID" value="MST72550.1"/>
    <property type="molecule type" value="Genomic_DNA"/>
</dbReference>
<feature type="transmembrane region" description="Helical" evidence="1">
    <location>
        <begin position="365"/>
        <end position="385"/>
    </location>
</feature>
<feature type="transmembrane region" description="Helical" evidence="1">
    <location>
        <begin position="215"/>
        <end position="234"/>
    </location>
</feature>
<feature type="transmembrane region" description="Helical" evidence="1">
    <location>
        <begin position="190"/>
        <end position="209"/>
    </location>
</feature>
<organism evidence="2 3">
    <name type="scientific">Olsenella porci</name>
    <dbReference type="NCBI Taxonomy" id="2652279"/>
    <lineage>
        <taxon>Bacteria</taxon>
        <taxon>Bacillati</taxon>
        <taxon>Actinomycetota</taxon>
        <taxon>Coriobacteriia</taxon>
        <taxon>Coriobacteriales</taxon>
        <taxon>Atopobiaceae</taxon>
        <taxon>Olsenella</taxon>
    </lineage>
</organism>
<feature type="transmembrane region" description="Helical" evidence="1">
    <location>
        <begin position="397"/>
        <end position="414"/>
    </location>
</feature>
<gene>
    <name evidence="2" type="ORF">FYJ68_05435</name>
</gene>
<feature type="transmembrane region" description="Helical" evidence="1">
    <location>
        <begin position="21"/>
        <end position="48"/>
    </location>
</feature>
<feature type="transmembrane region" description="Helical" evidence="1">
    <location>
        <begin position="166"/>
        <end position="183"/>
    </location>
</feature>
<sequence>MGRSKHLRLCDGEGARKGAPLAVIWQLCLAYLACTAAFSLLSVGAAAIPVGAVEENVRSSLSTLAREGQYPRLWSGGESWTVDNYTTAIMLNQATHDAGNPVLSAAYNFQWHGTDGGDNQIVALRDGLQRQMGSVDGAGWIAYGRYWHGYLAFLKPLLVYFDLRQIRLAISVAFVGLLAWSAMRLGRRGGAVAAVLYVCSFLAVHFPVAMASLSFAPTFLIAVGATVFVLSRRAGERGLLGGDARLPFWATFYFVIGAVTVYLDFLDTPIITLGVPLVVQLYLERDFVSRRDLPRALGAVLLVSACWGLGYGGLMVTKWVLSTLVTGHDFIADGLGTALYRSGETSTAGDITRAMAISKNVSFLGARRMVAAFVVLVVVAGAWLVRRAFHGAVPRASWWFLPLLLLVALYPYLWYLAAANHSYIHTFITYRDQVVTLVALGLAIGAAFYMPRLDGTDESADGADAAASPR</sequence>
<keyword evidence="1" id="KW-1133">Transmembrane helix</keyword>
<dbReference type="Proteomes" id="UP000469325">
    <property type="component" value="Unassembled WGS sequence"/>
</dbReference>